<dbReference type="Proteomes" id="UP000238479">
    <property type="component" value="Chromosome 6"/>
</dbReference>
<evidence type="ECO:0000313" key="3">
    <source>
        <dbReference type="Proteomes" id="UP000238479"/>
    </source>
</evidence>
<dbReference type="AlphaFoldDB" id="A0A2P6PWU3"/>
<proteinExistence type="predicted"/>
<dbReference type="EMBL" id="PDCK01000044">
    <property type="protein sequence ID" value="PRQ26411.1"/>
    <property type="molecule type" value="Genomic_DNA"/>
</dbReference>
<evidence type="ECO:0000259" key="1">
    <source>
        <dbReference type="Pfam" id="PF25874"/>
    </source>
</evidence>
<dbReference type="PANTHER" id="PTHR46201:SF9">
    <property type="entry name" value="PHD FINGER PROTEIN MALE MEIOCYTE DEATH 1"/>
    <property type="match status" value="1"/>
</dbReference>
<dbReference type="InterPro" id="IPR059080">
    <property type="entry name" value="WHD_PTC1"/>
</dbReference>
<sequence>MWYTFRGDLVARGFGQKIVVFLNKNAAVTDYVIRGMKTWLTELAIGGATIPLFTIEDDEGAWPDPSCKHCRLADCESIHVSKKRFHMLVPVEEVWNECLNESVLDNPQGNSLLYVVILMNAYAHLLWIQRSSSGVMSGSNLMDIWDCLCKNLEIRDVTLEDVSKKGNVDLRLLCGVAYGRSWFSRWGYKFWRGSYGVDEVKYEIALACLRNLDISQVVEVFRKVEDRYALLHCLEGVLECYESLSRSPFKTLSDLLGFMLTYPAKSMMAKEACTIARIPRKSWTRKQIKETLKILINILDKRGPVIGEDLIEAASSEVSPSELLDYAISTMKNLKCGKHQIVACKENPISNLMEYRLETLPLLTTEPLDVHGDAVFVYETVVLQYPEVGSEYSMVKLCVDTMLKYNYLMKGTEPCCKGSG</sequence>
<keyword evidence="3" id="KW-1185">Reference proteome</keyword>
<dbReference type="Pfam" id="PF25874">
    <property type="entry name" value="WHD_plant_repro"/>
    <property type="match status" value="1"/>
</dbReference>
<dbReference type="Gramene" id="PRQ26411">
    <property type="protein sequence ID" value="PRQ26411"/>
    <property type="gene ID" value="RchiOBHm_Chr6g0294291"/>
</dbReference>
<evidence type="ECO:0000313" key="2">
    <source>
        <dbReference type="EMBL" id="PRQ26411.1"/>
    </source>
</evidence>
<accession>A0A2P6PWU3</accession>
<comment type="caution">
    <text evidence="2">The sequence shown here is derived from an EMBL/GenBank/DDBJ whole genome shotgun (WGS) entry which is preliminary data.</text>
</comment>
<feature type="domain" description="PTC1-like winged helix-turn-helix" evidence="1">
    <location>
        <begin position="283"/>
        <end position="359"/>
    </location>
</feature>
<reference evidence="2 3" key="1">
    <citation type="journal article" date="2018" name="Nat. Genet.">
        <title>The Rosa genome provides new insights in the design of modern roses.</title>
        <authorList>
            <person name="Bendahmane M."/>
        </authorList>
    </citation>
    <scope>NUCLEOTIDE SEQUENCE [LARGE SCALE GENOMIC DNA]</scope>
    <source>
        <strain evidence="3">cv. Old Blush</strain>
    </source>
</reference>
<protein>
    <recommendedName>
        <fullName evidence="1">PTC1-like winged helix-turn-helix domain-containing protein</fullName>
    </recommendedName>
</protein>
<organism evidence="2 3">
    <name type="scientific">Rosa chinensis</name>
    <name type="common">China rose</name>
    <dbReference type="NCBI Taxonomy" id="74649"/>
    <lineage>
        <taxon>Eukaryota</taxon>
        <taxon>Viridiplantae</taxon>
        <taxon>Streptophyta</taxon>
        <taxon>Embryophyta</taxon>
        <taxon>Tracheophyta</taxon>
        <taxon>Spermatophyta</taxon>
        <taxon>Magnoliopsida</taxon>
        <taxon>eudicotyledons</taxon>
        <taxon>Gunneridae</taxon>
        <taxon>Pentapetalae</taxon>
        <taxon>rosids</taxon>
        <taxon>fabids</taxon>
        <taxon>Rosales</taxon>
        <taxon>Rosaceae</taxon>
        <taxon>Rosoideae</taxon>
        <taxon>Rosoideae incertae sedis</taxon>
        <taxon>Rosa</taxon>
    </lineage>
</organism>
<name>A0A2P6PWU3_ROSCH</name>
<dbReference type="PANTHER" id="PTHR46201">
    <property type="entry name" value="PHD FINGER PROTEIN MALE MEIOCYTE DEATH 1-RELATED"/>
    <property type="match status" value="1"/>
</dbReference>
<dbReference type="OMA" id="YCHAVET"/>
<dbReference type="STRING" id="74649.A0A2P6PWU3"/>
<gene>
    <name evidence="2" type="ORF">RchiOBHm_Chr6g0294291</name>
</gene>